<gene>
    <name evidence="5" type="ORF">COMA1_30138</name>
</gene>
<dbReference type="EMBL" id="CZQA01000009">
    <property type="protein sequence ID" value="CUS36596.1"/>
    <property type="molecule type" value="Genomic_DNA"/>
</dbReference>
<dbReference type="SUPFAM" id="SSF82679">
    <property type="entry name" value="N-utilization substance G protein NusG, N-terminal domain"/>
    <property type="match status" value="1"/>
</dbReference>
<organism evidence="5 6">
    <name type="scientific">Candidatus Nitrospira nitrosa</name>
    <dbReference type="NCBI Taxonomy" id="1742972"/>
    <lineage>
        <taxon>Bacteria</taxon>
        <taxon>Pseudomonadati</taxon>
        <taxon>Nitrospirota</taxon>
        <taxon>Nitrospiria</taxon>
        <taxon>Nitrospirales</taxon>
        <taxon>Nitrospiraceae</taxon>
        <taxon>Nitrospira</taxon>
    </lineage>
</organism>
<reference evidence="5 6" key="1">
    <citation type="submission" date="2015-10" db="EMBL/GenBank/DDBJ databases">
        <authorList>
            <person name="Gilbert D.G."/>
        </authorList>
    </citation>
    <scope>NUCLEOTIDE SEQUENCE [LARGE SCALE GENOMIC DNA]</scope>
    <source>
        <strain evidence="5">COMA1</strain>
    </source>
</reference>
<dbReference type="GO" id="GO:0031564">
    <property type="term" value="P:transcription antitermination"/>
    <property type="evidence" value="ECO:0007669"/>
    <property type="project" value="UniProtKB-KW"/>
</dbReference>
<evidence type="ECO:0000313" key="6">
    <source>
        <dbReference type="Proteomes" id="UP000199032"/>
    </source>
</evidence>
<keyword evidence="1" id="KW-0889">Transcription antitermination</keyword>
<keyword evidence="2" id="KW-0805">Transcription regulation</keyword>
<dbReference type="PANTHER" id="PTHR30265:SF4">
    <property type="entry name" value="KOW MOTIF FAMILY PROTEIN, EXPRESSED"/>
    <property type="match status" value="1"/>
</dbReference>
<keyword evidence="3" id="KW-0804">Transcription</keyword>
<keyword evidence="6" id="KW-1185">Reference proteome</keyword>
<dbReference type="InterPro" id="IPR006645">
    <property type="entry name" value="NGN-like_dom"/>
</dbReference>
<dbReference type="Gene3D" id="3.30.70.940">
    <property type="entry name" value="NusG, N-terminal domain"/>
    <property type="match status" value="1"/>
</dbReference>
<dbReference type="OrthoDB" id="9796143at2"/>
<dbReference type="AlphaFoldDB" id="A0A0S4LKU4"/>
<evidence type="ECO:0000313" key="5">
    <source>
        <dbReference type="EMBL" id="CUS36596.1"/>
    </source>
</evidence>
<name>A0A0S4LKU4_9BACT</name>
<evidence type="ECO:0000256" key="3">
    <source>
        <dbReference type="ARBA" id="ARBA00023163"/>
    </source>
</evidence>
<evidence type="ECO:0000256" key="1">
    <source>
        <dbReference type="ARBA" id="ARBA00022814"/>
    </source>
</evidence>
<proteinExistence type="predicted"/>
<feature type="domain" description="NusG-like N-terminal" evidence="4">
    <location>
        <begin position="26"/>
        <end position="116"/>
    </location>
</feature>
<dbReference type="InterPro" id="IPR036735">
    <property type="entry name" value="NGN_dom_sf"/>
</dbReference>
<protein>
    <submittedName>
        <fullName evidence="5">Putative Transcription termination/antitermination factor NusG</fullName>
    </submittedName>
</protein>
<evidence type="ECO:0000256" key="2">
    <source>
        <dbReference type="ARBA" id="ARBA00023015"/>
    </source>
</evidence>
<accession>A0A0S4LKU4</accession>
<dbReference type="STRING" id="1742972.COMA1_30138"/>
<dbReference type="InterPro" id="IPR043425">
    <property type="entry name" value="NusG-like"/>
</dbReference>
<dbReference type="Proteomes" id="UP000199032">
    <property type="component" value="Unassembled WGS sequence"/>
</dbReference>
<sequence>MGILLGQDQEIILEQGQSHALTTPGEWYAVQTHFRHEKLVRDRLLAVGLEPLLPLGKQCRQWSDRKVWMNLPLFAGYCFARLVLDNSLAVLRTPGVIRIVGTPKPEPIPAEEIAAIQQICSVNRMIEPCDYLVEGSWVEVIRGPLTGLRGQLVRRSNHHAIVIRAHLIQQAALVHIEADEVVSLQ</sequence>
<dbReference type="GO" id="GO:0006354">
    <property type="term" value="P:DNA-templated transcription elongation"/>
    <property type="evidence" value="ECO:0007669"/>
    <property type="project" value="InterPro"/>
</dbReference>
<dbReference type="PANTHER" id="PTHR30265">
    <property type="entry name" value="RHO-INTERACTING TRANSCRIPTION TERMINATION FACTOR NUSG"/>
    <property type="match status" value="1"/>
</dbReference>
<evidence type="ECO:0000259" key="4">
    <source>
        <dbReference type="Pfam" id="PF02357"/>
    </source>
</evidence>
<dbReference type="Pfam" id="PF02357">
    <property type="entry name" value="NusG"/>
    <property type="match status" value="1"/>
</dbReference>
<dbReference type="RefSeq" id="WP_090749142.1">
    <property type="nucleotide sequence ID" value="NZ_CZQA01000009.1"/>
</dbReference>